<dbReference type="AlphaFoldDB" id="F2BCC3"/>
<name>F2BCC3_9NEIS</name>
<dbReference type="InterPro" id="IPR006626">
    <property type="entry name" value="PbH1"/>
</dbReference>
<protein>
    <recommendedName>
        <fullName evidence="1">Rhamnogalacturonase A/B/Epimerase-like pectate lyase domain-containing protein</fullName>
    </recommendedName>
</protein>
<comment type="caution">
    <text evidence="2">The sequence shown here is derived from an EMBL/GenBank/DDBJ whole genome shotgun (WGS) entry which is preliminary data.</text>
</comment>
<evidence type="ECO:0000313" key="3">
    <source>
        <dbReference type="Proteomes" id="UP000004105"/>
    </source>
</evidence>
<feature type="domain" description="Rhamnogalacturonase A/B/Epimerase-like pectate lyase" evidence="1">
    <location>
        <begin position="266"/>
        <end position="495"/>
    </location>
</feature>
<dbReference type="InterPro" id="IPR012334">
    <property type="entry name" value="Pectin_lyas_fold"/>
</dbReference>
<evidence type="ECO:0000259" key="1">
    <source>
        <dbReference type="Pfam" id="PF12708"/>
    </source>
</evidence>
<dbReference type="SUPFAM" id="SSF51126">
    <property type="entry name" value="Pectin lyase-like"/>
    <property type="match status" value="1"/>
</dbReference>
<dbReference type="Gene3D" id="2.160.20.10">
    <property type="entry name" value="Single-stranded right-handed beta-helix, Pectin lyase-like"/>
    <property type="match status" value="1"/>
</dbReference>
<dbReference type="HOGENOM" id="CLU_372918_0_0_4"/>
<reference evidence="2 3" key="1">
    <citation type="submission" date="2011-02" db="EMBL/GenBank/DDBJ databases">
        <authorList>
            <person name="Muzny D."/>
            <person name="Qin X."/>
            <person name="Deng J."/>
            <person name="Jiang H."/>
            <person name="Liu Y."/>
            <person name="Qu J."/>
            <person name="Song X.-Z."/>
            <person name="Zhang L."/>
            <person name="Thornton R."/>
            <person name="Coyle M."/>
            <person name="Francisco L."/>
            <person name="Jackson L."/>
            <person name="Javaid M."/>
            <person name="Korchina V."/>
            <person name="Kovar C."/>
            <person name="Mata R."/>
            <person name="Mathew T."/>
            <person name="Ngo R."/>
            <person name="Nguyen L."/>
            <person name="Nguyen N."/>
            <person name="Okwuonu G."/>
            <person name="Ongeri F."/>
            <person name="Pham C."/>
            <person name="Simmons D."/>
            <person name="Wilczek-Boney K."/>
            <person name="Hale W."/>
            <person name="Jakkamsetti A."/>
            <person name="Pham P."/>
            <person name="Ruth R."/>
            <person name="San Lucas F."/>
            <person name="Warren J."/>
            <person name="Zhang J."/>
            <person name="Zhao Z."/>
            <person name="Zhou C."/>
            <person name="Zhu D."/>
            <person name="Lee S."/>
            <person name="Bess C."/>
            <person name="Blankenburg K."/>
            <person name="Forbes L."/>
            <person name="Fu Q."/>
            <person name="Gubbala S."/>
            <person name="Hirani K."/>
            <person name="Jayaseelan J.C."/>
            <person name="Lara F."/>
            <person name="Munidasa M."/>
            <person name="Palculict T."/>
            <person name="Patil S."/>
            <person name="Pu L.-L."/>
            <person name="Saada N."/>
            <person name="Tang L."/>
            <person name="Weissenberger G."/>
            <person name="Zhu Y."/>
            <person name="Hemphill L."/>
            <person name="Shang Y."/>
            <person name="Youmans B."/>
            <person name="Ayvaz T."/>
            <person name="Ross M."/>
            <person name="Santibanez J."/>
            <person name="Aqrawi P."/>
            <person name="Gross S."/>
            <person name="Joshi V."/>
            <person name="Fowler G."/>
            <person name="Nazareth L."/>
            <person name="Reid J."/>
            <person name="Worley K."/>
            <person name="Petrosino J."/>
            <person name="Highlander S."/>
            <person name="Gibbs R."/>
        </authorList>
    </citation>
    <scope>NUCLEOTIDE SEQUENCE [LARGE SCALE GENOMIC DNA]</scope>
    <source>
        <strain evidence="2 3">ATCC BAA-1200</strain>
    </source>
</reference>
<dbReference type="RefSeq" id="WP_007342360.1">
    <property type="nucleotide sequence ID" value="NZ_GL878494.1"/>
</dbReference>
<dbReference type="SMART" id="SM00710">
    <property type="entry name" value="PbH1"/>
    <property type="match status" value="4"/>
</dbReference>
<dbReference type="EMBL" id="AFAY01000029">
    <property type="protein sequence ID" value="EGF10880.1"/>
    <property type="molecule type" value="Genomic_DNA"/>
</dbReference>
<dbReference type="Proteomes" id="UP000004105">
    <property type="component" value="Unassembled WGS sequence"/>
</dbReference>
<accession>F2BCC3</accession>
<organism evidence="2 3">
    <name type="scientific">Neisseria bacilliformis ATCC BAA-1200</name>
    <dbReference type="NCBI Taxonomy" id="888742"/>
    <lineage>
        <taxon>Bacteria</taxon>
        <taxon>Pseudomonadati</taxon>
        <taxon>Pseudomonadota</taxon>
        <taxon>Betaproteobacteria</taxon>
        <taxon>Neisseriales</taxon>
        <taxon>Neisseriaceae</taxon>
        <taxon>Neisseria</taxon>
    </lineage>
</organism>
<dbReference type="InterPro" id="IPR024535">
    <property type="entry name" value="RHGA/B-epi-like_pectate_lyase"/>
</dbReference>
<proteinExistence type="predicted"/>
<keyword evidence="3" id="KW-1185">Reference proteome</keyword>
<gene>
    <name evidence="2" type="ORF">HMPREF9123_1351</name>
</gene>
<dbReference type="InterPro" id="IPR011050">
    <property type="entry name" value="Pectin_lyase_fold/virulence"/>
</dbReference>
<evidence type="ECO:0000313" key="2">
    <source>
        <dbReference type="EMBL" id="EGF10880.1"/>
    </source>
</evidence>
<sequence>MAISSENRKTGIFTGDGKTTRYPFDFRILKTEHIAVITDDAIGNEHILSEGRDYTAALETDGGHIDLAAPLAQGRRLVIVSNQPYLQPAVFTNHGGFYPANLNDALDKLVIQDQQIREQVGRALKVSVISSVNLTLPAPSPGKGIGWNADGSGLENNNYPEQAAASAQAAQAAVRRAENLIGNAAFELSGQLPHTVPSIAGLRRHANGGRPVLVAAYYEHGTAGGGVFTADPNDRTTPDDGGLTIAAADGTRWKRQLSGDTATLADFGILPDTGEPVGAAVNAAIAACAGRCTLAAAAGEYLTEEELKLPSHATFKGAGMDKTIIKAHPSLPAIANVFTNASNNYEVRSGYDRHITLCDLRIDCAWEGRYQIGDAVNNQACGVKLSAVEHCRVENVRAENAPLHCFDVSADQYSASYTPLTRSKNVVIENCVAKNPYRDDCFTCHDSDGVVFNNCTAIYDSTTHPLPAKGTQQGFEIDEGCSGCTVSNSYARGMTCGIQIKGHTDTVSARASVARDCVVEDVGVGIMFSVGREGKADDRIVGNSADTIHIVSVDPAKYGGEGLAVLVYGADGVHIANLTNDSDRGIKIEQNAGIVTLRNIGFTAVCADTLVLIRNNSPRAQVSIDNLYGVAQTKRIIWKGAGLLKAQNIFIQTSNEGIRFDAFGKDSVLNMAGGQSGKYKSVDKANAFSVSGKDTEIEDGRVIVRSGGGAPGTFALPQGSLWHTSSLNVYLNKGTAAAPNWVLWI</sequence>
<dbReference type="Pfam" id="PF12708">
    <property type="entry name" value="Pect-lyase_RHGA_epim"/>
    <property type="match status" value="1"/>
</dbReference>